<gene>
    <name evidence="2" type="ORF">GCM10010170_023300</name>
</gene>
<dbReference type="EMBL" id="BAAARV010000019">
    <property type="protein sequence ID" value="GAA2340384.1"/>
    <property type="molecule type" value="Genomic_DNA"/>
</dbReference>
<evidence type="ECO:0000313" key="3">
    <source>
        <dbReference type="Proteomes" id="UP001501444"/>
    </source>
</evidence>
<keyword evidence="1" id="KW-0812">Transmembrane</keyword>
<sequence>MNRVAHAVNGGLGRAARIALLLATLVGLTAMHTLGHSGPHLGDGHRHAPVAEHVAAMPVLSAVLLTGSGHEHGGMDDWAICLAVLVAFAVVVLGVALLARRSTTTAAALRHAARQARPRAPPPRPVGLALATVSVLRR</sequence>
<feature type="transmembrane region" description="Helical" evidence="1">
    <location>
        <begin position="78"/>
        <end position="99"/>
    </location>
</feature>
<evidence type="ECO:0000256" key="1">
    <source>
        <dbReference type="SAM" id="Phobius"/>
    </source>
</evidence>
<comment type="caution">
    <text evidence="2">The sequence shown here is derived from an EMBL/GenBank/DDBJ whole genome shotgun (WGS) entry which is preliminary data.</text>
</comment>
<dbReference type="Pfam" id="PF19650">
    <property type="entry name" value="DUF6153"/>
    <property type="match status" value="1"/>
</dbReference>
<evidence type="ECO:0000313" key="2">
    <source>
        <dbReference type="EMBL" id="GAA2340384.1"/>
    </source>
</evidence>
<protein>
    <recommendedName>
        <fullName evidence="4">DUF5134 domain-containing protein</fullName>
    </recommendedName>
</protein>
<keyword evidence="1" id="KW-0472">Membrane</keyword>
<evidence type="ECO:0008006" key="4">
    <source>
        <dbReference type="Google" id="ProtNLM"/>
    </source>
</evidence>
<dbReference type="Proteomes" id="UP001501444">
    <property type="component" value="Unassembled WGS sequence"/>
</dbReference>
<reference evidence="2 3" key="1">
    <citation type="journal article" date="2019" name="Int. J. Syst. Evol. Microbiol.">
        <title>The Global Catalogue of Microorganisms (GCM) 10K type strain sequencing project: providing services to taxonomists for standard genome sequencing and annotation.</title>
        <authorList>
            <consortium name="The Broad Institute Genomics Platform"/>
            <consortium name="The Broad Institute Genome Sequencing Center for Infectious Disease"/>
            <person name="Wu L."/>
            <person name="Ma J."/>
        </authorList>
    </citation>
    <scope>NUCLEOTIDE SEQUENCE [LARGE SCALE GENOMIC DNA]</scope>
    <source>
        <strain evidence="2 3">JCM 3272</strain>
    </source>
</reference>
<accession>A0ABN3FYG1</accession>
<keyword evidence="3" id="KW-1185">Reference proteome</keyword>
<proteinExistence type="predicted"/>
<organism evidence="2 3">
    <name type="scientific">Dactylosporangium salmoneum</name>
    <dbReference type="NCBI Taxonomy" id="53361"/>
    <lineage>
        <taxon>Bacteria</taxon>
        <taxon>Bacillati</taxon>
        <taxon>Actinomycetota</taxon>
        <taxon>Actinomycetes</taxon>
        <taxon>Micromonosporales</taxon>
        <taxon>Micromonosporaceae</taxon>
        <taxon>Dactylosporangium</taxon>
    </lineage>
</organism>
<name>A0ABN3FYG1_9ACTN</name>
<keyword evidence="1" id="KW-1133">Transmembrane helix</keyword>
<dbReference type="InterPro" id="IPR046151">
    <property type="entry name" value="DUF6153"/>
</dbReference>